<dbReference type="SUPFAM" id="SSF49695">
    <property type="entry name" value="gamma-Crystallin-like"/>
    <property type="match status" value="1"/>
</dbReference>
<evidence type="ECO:0000313" key="2">
    <source>
        <dbReference type="EMBL" id="MUN37419.1"/>
    </source>
</evidence>
<dbReference type="RefSeq" id="WP_156216468.1">
    <property type="nucleotide sequence ID" value="NZ_WOFH01000004.1"/>
</dbReference>
<comment type="caution">
    <text evidence="2">The sequence shown here is derived from an EMBL/GenBank/DDBJ whole genome shotgun (WGS) entry which is preliminary data.</text>
</comment>
<sequence>MRSILLTAATAVAATSALLAQPAASAAPSPSSGAASSPVRHCVVHLTESGRVSCYATFTEAISDATNGKIANAPRNARSAVADKGFNGRLNALAKTNRRSAAIASTVIEISFEHADFKGNSLTWETSAGCDNSSDVDWQAANVSGWWNDRISSFRNYADCQSNHWEDINFQGSSTGYRNTTSYIGDAMNDRTSSIKWI</sequence>
<dbReference type="Proteomes" id="UP000432015">
    <property type="component" value="Unassembled WGS sequence"/>
</dbReference>
<dbReference type="Gene3D" id="2.60.20.10">
    <property type="entry name" value="Crystallins"/>
    <property type="match status" value="1"/>
</dbReference>
<keyword evidence="3" id="KW-1185">Reference proteome</keyword>
<organism evidence="2 3">
    <name type="scientific">Actinomadura litoris</name>
    <dbReference type="NCBI Taxonomy" id="2678616"/>
    <lineage>
        <taxon>Bacteria</taxon>
        <taxon>Bacillati</taxon>
        <taxon>Actinomycetota</taxon>
        <taxon>Actinomycetes</taxon>
        <taxon>Streptosporangiales</taxon>
        <taxon>Thermomonosporaceae</taxon>
        <taxon>Actinomadura</taxon>
    </lineage>
</organism>
<dbReference type="InterPro" id="IPR011024">
    <property type="entry name" value="G_crystallin-like"/>
</dbReference>
<gene>
    <name evidence="2" type="ORF">GNZ18_12510</name>
</gene>
<keyword evidence="1" id="KW-0732">Signal</keyword>
<protein>
    <submittedName>
        <fullName evidence="2">Uncharacterized protein</fullName>
    </submittedName>
</protein>
<dbReference type="AlphaFoldDB" id="A0A7K1KZ59"/>
<proteinExistence type="predicted"/>
<evidence type="ECO:0000313" key="3">
    <source>
        <dbReference type="Proteomes" id="UP000432015"/>
    </source>
</evidence>
<feature type="signal peptide" evidence="1">
    <location>
        <begin position="1"/>
        <end position="26"/>
    </location>
</feature>
<evidence type="ECO:0000256" key="1">
    <source>
        <dbReference type="SAM" id="SignalP"/>
    </source>
</evidence>
<accession>A0A7K1KZ59</accession>
<feature type="chain" id="PRO_5029527462" evidence="1">
    <location>
        <begin position="27"/>
        <end position="198"/>
    </location>
</feature>
<name>A0A7K1KZ59_9ACTN</name>
<dbReference type="EMBL" id="WOFH01000004">
    <property type="protein sequence ID" value="MUN37419.1"/>
    <property type="molecule type" value="Genomic_DNA"/>
</dbReference>
<reference evidence="2 3" key="1">
    <citation type="submission" date="2019-11" db="EMBL/GenBank/DDBJ databases">
        <authorList>
            <person name="Cao P."/>
        </authorList>
    </citation>
    <scope>NUCLEOTIDE SEQUENCE [LARGE SCALE GENOMIC DNA]</scope>
    <source>
        <strain evidence="2 3">NEAU-AAG5</strain>
    </source>
</reference>